<dbReference type="EMBL" id="RJJR01000017">
    <property type="protein sequence ID" value="RNI33665.1"/>
    <property type="molecule type" value="Genomic_DNA"/>
</dbReference>
<organism evidence="1 2">
    <name type="scientific">Hanamia caeni</name>
    <dbReference type="NCBI Taxonomy" id="2294116"/>
    <lineage>
        <taxon>Bacteria</taxon>
        <taxon>Pseudomonadati</taxon>
        <taxon>Bacteroidota</taxon>
        <taxon>Chitinophagia</taxon>
        <taxon>Chitinophagales</taxon>
        <taxon>Chitinophagaceae</taxon>
        <taxon>Hanamia</taxon>
    </lineage>
</organism>
<name>A0A3M9N8H3_9BACT</name>
<proteinExistence type="predicted"/>
<comment type="caution">
    <text evidence="1">The sequence shown here is derived from an EMBL/GenBank/DDBJ whole genome shotgun (WGS) entry which is preliminary data.</text>
</comment>
<dbReference type="AlphaFoldDB" id="A0A3M9N8H3"/>
<evidence type="ECO:0008006" key="3">
    <source>
        <dbReference type="Google" id="ProtNLM"/>
    </source>
</evidence>
<reference evidence="1 2" key="1">
    <citation type="submission" date="2018-11" db="EMBL/GenBank/DDBJ databases">
        <title>Draft genome sequence of Ferruginibacter sp. BO-59.</title>
        <authorList>
            <person name="Im W.T."/>
        </authorList>
    </citation>
    <scope>NUCLEOTIDE SEQUENCE [LARGE SCALE GENOMIC DNA]</scope>
    <source>
        <strain evidence="1 2">BO-59</strain>
    </source>
</reference>
<gene>
    <name evidence="1" type="ORF">EFY79_18070</name>
</gene>
<protein>
    <recommendedName>
        <fullName evidence="3">Cytochrome c domain-containing protein</fullName>
    </recommendedName>
</protein>
<sequence>MQSQLKNTYAPGFGEFMSGIQVHHEKLWFAGINQNWKLADFEIHEIEESLEDIKKYCTDRPESKSIDMINAPLDSVSKAIVSKNETEFKSGYLLLTNTCNSCHQATNHEFNVITVPTTPPFSNQVFKLKDEK</sequence>
<accession>A0A3M9N8H3</accession>
<evidence type="ECO:0000313" key="1">
    <source>
        <dbReference type="EMBL" id="RNI33665.1"/>
    </source>
</evidence>
<keyword evidence="2" id="KW-1185">Reference proteome</keyword>
<dbReference type="Proteomes" id="UP000267223">
    <property type="component" value="Unassembled WGS sequence"/>
</dbReference>
<evidence type="ECO:0000313" key="2">
    <source>
        <dbReference type="Proteomes" id="UP000267223"/>
    </source>
</evidence>